<dbReference type="EMBL" id="JAHZSS010000019">
    <property type="protein sequence ID" value="MBW8192173.1"/>
    <property type="molecule type" value="Genomic_DNA"/>
</dbReference>
<proteinExistence type="predicted"/>
<sequence length="142" mass="15839">MALFGLFWTSLLAATLLPGGSEAALLLAWQQQWAEPAMLLLAATAGNTIGGLITFWMGSQARRLKSLDELQSSLSERQQNWVNWLHRFGHWGLILSWTPIIGDLLCLAGGWLRFNPWFSAVAMLIGKALRYLFVLWAASHLT</sequence>
<evidence type="ECO:0000256" key="1">
    <source>
        <dbReference type="SAM" id="Phobius"/>
    </source>
</evidence>
<keyword evidence="1" id="KW-1133">Transmembrane helix</keyword>
<feature type="transmembrane region" description="Helical" evidence="1">
    <location>
        <begin position="39"/>
        <end position="57"/>
    </location>
</feature>
<protein>
    <submittedName>
        <fullName evidence="3">DedA family protein</fullName>
    </submittedName>
</protein>
<organism evidence="3 4">
    <name type="scientific">Neiella holothuriorum</name>
    <dbReference type="NCBI Taxonomy" id="2870530"/>
    <lineage>
        <taxon>Bacteria</taxon>
        <taxon>Pseudomonadati</taxon>
        <taxon>Pseudomonadota</taxon>
        <taxon>Gammaproteobacteria</taxon>
        <taxon>Alteromonadales</taxon>
        <taxon>Echinimonadaceae</taxon>
        <taxon>Neiella</taxon>
    </lineage>
</organism>
<keyword evidence="1" id="KW-0472">Membrane</keyword>
<comment type="caution">
    <text evidence="3">The sequence shown here is derived from an EMBL/GenBank/DDBJ whole genome shotgun (WGS) entry which is preliminary data.</text>
</comment>
<feature type="transmembrane region" description="Helical" evidence="1">
    <location>
        <begin position="117"/>
        <end position="138"/>
    </location>
</feature>
<dbReference type="InterPro" id="IPR032816">
    <property type="entry name" value="VTT_dom"/>
</dbReference>
<feature type="domain" description="VTT" evidence="2">
    <location>
        <begin position="35"/>
        <end position="135"/>
    </location>
</feature>
<gene>
    <name evidence="3" type="ORF">K0504_14145</name>
</gene>
<keyword evidence="1" id="KW-0812">Transmembrane</keyword>
<feature type="transmembrane region" description="Helical" evidence="1">
    <location>
        <begin position="88"/>
        <end position="111"/>
    </location>
</feature>
<dbReference type="InterPro" id="IPR051311">
    <property type="entry name" value="DedA_domain"/>
</dbReference>
<reference evidence="3" key="1">
    <citation type="submission" date="2021-07" db="EMBL/GenBank/DDBJ databases">
        <title>Neiella marina sp. nov., isolated from the intestinal content of sea cucumber Apostichopus japonicus.</title>
        <authorList>
            <person name="Bai X."/>
        </authorList>
    </citation>
    <scope>NUCLEOTIDE SEQUENCE</scope>
    <source>
        <strain evidence="3">126</strain>
    </source>
</reference>
<dbReference type="PANTHER" id="PTHR42709">
    <property type="entry name" value="ALKALINE PHOSPHATASE LIKE PROTEIN"/>
    <property type="match status" value="1"/>
</dbReference>
<dbReference type="Pfam" id="PF09335">
    <property type="entry name" value="VTT_dom"/>
    <property type="match status" value="1"/>
</dbReference>
<accession>A0ABS7EJX8</accession>
<evidence type="ECO:0000313" key="4">
    <source>
        <dbReference type="Proteomes" id="UP001166251"/>
    </source>
</evidence>
<keyword evidence="4" id="KW-1185">Reference proteome</keyword>
<evidence type="ECO:0000259" key="2">
    <source>
        <dbReference type="Pfam" id="PF09335"/>
    </source>
</evidence>
<evidence type="ECO:0000313" key="3">
    <source>
        <dbReference type="EMBL" id="MBW8192173.1"/>
    </source>
</evidence>
<dbReference type="RefSeq" id="WP_220104799.1">
    <property type="nucleotide sequence ID" value="NZ_JAHZSS010000019.1"/>
</dbReference>
<name>A0ABS7EJX8_9GAMM</name>
<dbReference type="Proteomes" id="UP001166251">
    <property type="component" value="Unassembled WGS sequence"/>
</dbReference>
<dbReference type="PANTHER" id="PTHR42709:SF4">
    <property type="entry name" value="INNER MEMBRANE PROTEIN YQAA"/>
    <property type="match status" value="1"/>
</dbReference>